<feature type="region of interest" description="Disordered" evidence="1">
    <location>
        <begin position="1"/>
        <end position="31"/>
    </location>
</feature>
<dbReference type="GO" id="GO:0010628">
    <property type="term" value="P:positive regulation of gene expression"/>
    <property type="evidence" value="ECO:0007669"/>
    <property type="project" value="TreeGrafter"/>
</dbReference>
<organism evidence="3 4">
    <name type="scientific">Orbilia javanica</name>
    <dbReference type="NCBI Taxonomy" id="47235"/>
    <lineage>
        <taxon>Eukaryota</taxon>
        <taxon>Fungi</taxon>
        <taxon>Dikarya</taxon>
        <taxon>Ascomycota</taxon>
        <taxon>Pezizomycotina</taxon>
        <taxon>Orbiliomycetes</taxon>
        <taxon>Orbiliales</taxon>
        <taxon>Orbiliaceae</taxon>
        <taxon>Orbilia</taxon>
    </lineage>
</organism>
<protein>
    <recommendedName>
        <fullName evidence="2">C2 domain-containing protein</fullName>
    </recommendedName>
</protein>
<keyword evidence="4" id="KW-1185">Reference proteome</keyword>
<reference evidence="3 4" key="1">
    <citation type="submission" date="2019-10" db="EMBL/GenBank/DDBJ databases">
        <authorList>
            <person name="Palmer J.M."/>
        </authorList>
    </citation>
    <scope>NUCLEOTIDE SEQUENCE [LARGE SCALE GENOMIC DNA]</scope>
    <source>
        <strain evidence="3 4">TWF718</strain>
    </source>
</reference>
<dbReference type="AlphaFoldDB" id="A0AAN8MSP7"/>
<dbReference type="SUPFAM" id="SSF49562">
    <property type="entry name" value="C2 domain (Calcium/lipid-binding domain, CaLB)"/>
    <property type="match status" value="1"/>
</dbReference>
<dbReference type="InterPro" id="IPR000008">
    <property type="entry name" value="C2_dom"/>
</dbReference>
<dbReference type="PANTHER" id="PTHR47800:SF5">
    <property type="entry name" value="FER-1-LIKE PROTEIN 6"/>
    <property type="match status" value="1"/>
</dbReference>
<dbReference type="Pfam" id="PF00168">
    <property type="entry name" value="C2"/>
    <property type="match status" value="1"/>
</dbReference>
<dbReference type="InterPro" id="IPR035892">
    <property type="entry name" value="C2_domain_sf"/>
</dbReference>
<feature type="domain" description="C2" evidence="2">
    <location>
        <begin position="19"/>
        <end position="153"/>
    </location>
</feature>
<evidence type="ECO:0000313" key="4">
    <source>
        <dbReference type="Proteomes" id="UP001313282"/>
    </source>
</evidence>
<dbReference type="Proteomes" id="UP001313282">
    <property type="component" value="Unassembled WGS sequence"/>
</dbReference>
<feature type="region of interest" description="Disordered" evidence="1">
    <location>
        <begin position="464"/>
        <end position="571"/>
    </location>
</feature>
<dbReference type="CDD" id="cd00030">
    <property type="entry name" value="C2"/>
    <property type="match status" value="1"/>
</dbReference>
<accession>A0AAN8MSP7</accession>
<dbReference type="PANTHER" id="PTHR47800">
    <property type="entry name" value="C2 DOMAIN-CONTAINING PROTEIN"/>
    <property type="match status" value="1"/>
</dbReference>
<feature type="region of interest" description="Disordered" evidence="1">
    <location>
        <begin position="229"/>
        <end position="249"/>
    </location>
</feature>
<feature type="compositionally biased region" description="Polar residues" evidence="1">
    <location>
        <begin position="229"/>
        <end position="240"/>
    </location>
</feature>
<dbReference type="PROSITE" id="PS50004">
    <property type="entry name" value="C2"/>
    <property type="match status" value="1"/>
</dbReference>
<evidence type="ECO:0000256" key="1">
    <source>
        <dbReference type="SAM" id="MobiDB-lite"/>
    </source>
</evidence>
<evidence type="ECO:0000313" key="3">
    <source>
        <dbReference type="EMBL" id="KAK6335125.1"/>
    </source>
</evidence>
<feature type="compositionally biased region" description="Basic and acidic residues" evidence="1">
    <location>
        <begin position="535"/>
        <end position="553"/>
    </location>
</feature>
<sequence>MAASRRRQVRGDDDVTPQRSSSVDDANDLSEKLPTLPPYDIRLTIISASHTAITDLRGTSNPYIIGKLKNVKGLVPEDGKASRVHFRTSTKAKTRDPEWRETWRFGGLREGSYLKLKLIDEGGKQTVDDKLGSIKLVLQDFEENLLDGCEHIRHIPIRGYKGKKHIQVLTALFDLCNPEAYTKSPEPHITIALQLLPPTCPSKLFIHLISPTRYSVHYSSLANLVATTPSKKKQGTSNPQEVPPDASSHAPTSFKAYKIALIHPPPSKTLQFEADRSHSKAFDPSKLHYRFFRHLVRKQYQNIYGHDNNTIYGAWNDADDVGQGLVDLLQPVENKLFTFVITTNGEWRFCETGDEYKINHLSKHGMHSDGQEKVAWSGEFFARFEKETSRKDIKDAKMYARNGGRDNIVRFKPQGRWKIYLDNDSGTYSPDERKIAIFREFMAQNLKGIEVVVKSFKDEGLKQAKKEQKEGNASENKVRGREAGIERQERGRLEGNGTDAQGDQTKDKPIEEEPDNGQPSTIIPKRKPRRIVSILKEEHERRLKVEKEQAQKERRARRGSDYTSDPDDNPY</sequence>
<dbReference type="SMART" id="SM00239">
    <property type="entry name" value="C2"/>
    <property type="match status" value="1"/>
</dbReference>
<dbReference type="Gene3D" id="2.60.40.150">
    <property type="entry name" value="C2 domain"/>
    <property type="match status" value="1"/>
</dbReference>
<proteinExistence type="predicted"/>
<gene>
    <name evidence="3" type="ORF">TWF718_010563</name>
</gene>
<feature type="compositionally biased region" description="Basic and acidic residues" evidence="1">
    <location>
        <begin position="464"/>
        <end position="493"/>
    </location>
</feature>
<comment type="caution">
    <text evidence="3">The sequence shown here is derived from an EMBL/GenBank/DDBJ whole genome shotgun (WGS) entry which is preliminary data.</text>
</comment>
<name>A0AAN8MSP7_9PEZI</name>
<evidence type="ECO:0000259" key="2">
    <source>
        <dbReference type="PROSITE" id="PS50004"/>
    </source>
</evidence>
<dbReference type="EMBL" id="JAVHNR010000008">
    <property type="protein sequence ID" value="KAK6335125.1"/>
    <property type="molecule type" value="Genomic_DNA"/>
</dbReference>